<dbReference type="PROSITE" id="PS50850">
    <property type="entry name" value="MFS"/>
    <property type="match status" value="1"/>
</dbReference>
<gene>
    <name evidence="7" type="ORF">LELG_04506</name>
</gene>
<evidence type="ECO:0000256" key="1">
    <source>
        <dbReference type="ARBA" id="ARBA00004141"/>
    </source>
</evidence>
<keyword evidence="2 5" id="KW-0812">Transmembrane</keyword>
<dbReference type="Proteomes" id="UP000001996">
    <property type="component" value="Unassembled WGS sequence"/>
</dbReference>
<evidence type="ECO:0000313" key="8">
    <source>
        <dbReference type="Proteomes" id="UP000001996"/>
    </source>
</evidence>
<dbReference type="InterPro" id="IPR011701">
    <property type="entry name" value="MFS"/>
</dbReference>
<feature type="transmembrane region" description="Helical" evidence="5">
    <location>
        <begin position="168"/>
        <end position="192"/>
    </location>
</feature>
<reference evidence="7 8" key="1">
    <citation type="journal article" date="2009" name="Nature">
        <title>Evolution of pathogenicity and sexual reproduction in eight Candida genomes.</title>
        <authorList>
            <person name="Butler G."/>
            <person name="Rasmussen M.D."/>
            <person name="Lin M.F."/>
            <person name="Santos M.A."/>
            <person name="Sakthikumar S."/>
            <person name="Munro C.A."/>
            <person name="Rheinbay E."/>
            <person name="Grabherr M."/>
            <person name="Forche A."/>
            <person name="Reedy J.L."/>
            <person name="Agrafioti I."/>
            <person name="Arnaud M.B."/>
            <person name="Bates S."/>
            <person name="Brown A.J."/>
            <person name="Brunke S."/>
            <person name="Costanzo M.C."/>
            <person name="Fitzpatrick D.A."/>
            <person name="de Groot P.W."/>
            <person name="Harris D."/>
            <person name="Hoyer L.L."/>
            <person name="Hube B."/>
            <person name="Klis F.M."/>
            <person name="Kodira C."/>
            <person name="Lennard N."/>
            <person name="Logue M.E."/>
            <person name="Martin R."/>
            <person name="Neiman A.M."/>
            <person name="Nikolaou E."/>
            <person name="Quail M.A."/>
            <person name="Quinn J."/>
            <person name="Santos M.C."/>
            <person name="Schmitzberger F.F."/>
            <person name="Sherlock G."/>
            <person name="Shah P."/>
            <person name="Silverstein K.A."/>
            <person name="Skrzypek M.S."/>
            <person name="Soll D."/>
            <person name="Staggs R."/>
            <person name="Stansfield I."/>
            <person name="Stumpf M.P."/>
            <person name="Sudbery P.E."/>
            <person name="Srikantha T."/>
            <person name="Zeng Q."/>
            <person name="Berman J."/>
            <person name="Berriman M."/>
            <person name="Heitman J."/>
            <person name="Gow N.A."/>
            <person name="Lorenz M.C."/>
            <person name="Birren B.W."/>
            <person name="Kellis M."/>
            <person name="Cuomo C.A."/>
        </authorList>
    </citation>
    <scope>NUCLEOTIDE SEQUENCE [LARGE SCALE GENOMIC DNA]</scope>
    <source>
        <strain evidence="8">ATCC 11503 / BCRC 21390 / CBS 2605 / JCM 1781 / NBRC 1676 / NRRL YB-4239</strain>
    </source>
</reference>
<name>A5E4G7_LODEL</name>
<sequence length="505" mass="56327">MVYDDNALGDIEKATHAHYENSTNSDLSQHPVENEMKLSPEHYDYLMQRHGTIDLDPLPSADPKDPLNWPNWQKNYEILNIALSTFSSTFMAAGVNSAYEPLAELYGVSMSDASYFTSVMICVFGVMPFIWVPLMNTYGRKPFLTTGALFCCALNIGSGFAKTYGQQIAIRVLIGVFIATATSAGAAIVNDLAFAHERGKKNGWWSLGYVMGTAAGSFLTGFIQYHVGSKWIFFVFAIMNFVQFLGWVFSRETVYTRSSPQNEATGLAKMLGFRKSHARKFSWWSFLRPWKQAMYLDISLAVMTTAVIFAYGNIFFSVEMPQTMSHLFHLNAQLMSLQFLSLVIGCGLGEVLAGPPSDWWMQRSIKKRHGKKVIVDRLWHSYLGFLLVIVGIIVFCIMMAQATPNHWTIKPLVGVTIAAVGNQIVTTVVITYAIDNNPKEAGDVGIYLGFWRQMFGFVGPFYFPKMVANLGFGGSAGLMCGIIALFSLAPTVFCHVRGEIKQRRD</sequence>
<evidence type="ECO:0000256" key="2">
    <source>
        <dbReference type="ARBA" id="ARBA00022692"/>
    </source>
</evidence>
<feature type="transmembrane region" description="Helical" evidence="5">
    <location>
        <begin position="143"/>
        <end position="162"/>
    </location>
</feature>
<feature type="domain" description="Major facilitator superfamily (MFS) profile" evidence="6">
    <location>
        <begin position="77"/>
        <end position="499"/>
    </location>
</feature>
<evidence type="ECO:0000256" key="3">
    <source>
        <dbReference type="ARBA" id="ARBA00022989"/>
    </source>
</evidence>
<keyword evidence="3 5" id="KW-1133">Transmembrane helix</keyword>
<feature type="transmembrane region" description="Helical" evidence="5">
    <location>
        <begin position="78"/>
        <end position="95"/>
    </location>
</feature>
<feature type="transmembrane region" description="Helical" evidence="5">
    <location>
        <begin position="475"/>
        <end position="496"/>
    </location>
</feature>
<dbReference type="Pfam" id="PF07690">
    <property type="entry name" value="MFS_1"/>
    <property type="match status" value="1"/>
</dbReference>
<dbReference type="GO" id="GO:0022857">
    <property type="term" value="F:transmembrane transporter activity"/>
    <property type="evidence" value="ECO:0007669"/>
    <property type="project" value="InterPro"/>
</dbReference>
<feature type="transmembrane region" description="Helical" evidence="5">
    <location>
        <begin position="294"/>
        <end position="316"/>
    </location>
</feature>
<dbReference type="eggNOG" id="KOG0255">
    <property type="taxonomic scope" value="Eukaryota"/>
</dbReference>
<feature type="transmembrane region" description="Helical" evidence="5">
    <location>
        <begin position="204"/>
        <end position="225"/>
    </location>
</feature>
<feature type="transmembrane region" description="Helical" evidence="5">
    <location>
        <begin position="336"/>
        <end position="357"/>
    </location>
</feature>
<feature type="transmembrane region" description="Helical" evidence="5">
    <location>
        <begin position="231"/>
        <end position="249"/>
    </location>
</feature>
<feature type="transmembrane region" description="Helical" evidence="5">
    <location>
        <begin position="378"/>
        <end position="400"/>
    </location>
</feature>
<evidence type="ECO:0000259" key="6">
    <source>
        <dbReference type="PROSITE" id="PS50850"/>
    </source>
</evidence>
<comment type="subcellular location">
    <subcellularLocation>
        <location evidence="1">Membrane</location>
        <topology evidence="1">Multi-pass membrane protein</topology>
    </subcellularLocation>
</comment>
<dbReference type="SUPFAM" id="SSF103473">
    <property type="entry name" value="MFS general substrate transporter"/>
    <property type="match status" value="1"/>
</dbReference>
<keyword evidence="4 5" id="KW-0472">Membrane</keyword>
<dbReference type="HOGENOM" id="CLU_008455_13_7_1"/>
<evidence type="ECO:0000313" key="7">
    <source>
        <dbReference type="EMBL" id="EDK46325.1"/>
    </source>
</evidence>
<dbReference type="OrthoDB" id="5215911at2759"/>
<dbReference type="EMBL" id="CH981529">
    <property type="protein sequence ID" value="EDK46325.1"/>
    <property type="molecule type" value="Genomic_DNA"/>
</dbReference>
<feature type="transmembrane region" description="Helical" evidence="5">
    <location>
        <begin position="115"/>
        <end position="134"/>
    </location>
</feature>
<dbReference type="GeneID" id="5231364"/>
<dbReference type="PANTHER" id="PTHR23502:SF2">
    <property type="entry name" value="TRANSPORTER, PUTATIVE (AFU_ORTHOLOGUE AFUA_2G08910)-RELATED"/>
    <property type="match status" value="1"/>
</dbReference>
<keyword evidence="8" id="KW-1185">Reference proteome</keyword>
<protein>
    <recommendedName>
        <fullName evidence="6">Major facilitator superfamily (MFS) profile domain-containing protein</fullName>
    </recommendedName>
</protein>
<dbReference type="Gene3D" id="1.20.1250.20">
    <property type="entry name" value="MFS general substrate transporter like domains"/>
    <property type="match status" value="1"/>
</dbReference>
<organism evidence="7 8">
    <name type="scientific">Lodderomyces elongisporus (strain ATCC 11503 / CBS 2605 / JCM 1781 / NBRC 1676 / NRRL YB-4239)</name>
    <name type="common">Yeast</name>
    <name type="synonym">Saccharomyces elongisporus</name>
    <dbReference type="NCBI Taxonomy" id="379508"/>
    <lineage>
        <taxon>Eukaryota</taxon>
        <taxon>Fungi</taxon>
        <taxon>Dikarya</taxon>
        <taxon>Ascomycota</taxon>
        <taxon>Saccharomycotina</taxon>
        <taxon>Pichiomycetes</taxon>
        <taxon>Debaryomycetaceae</taxon>
        <taxon>Candida/Lodderomyces clade</taxon>
        <taxon>Lodderomyces</taxon>
    </lineage>
</organism>
<dbReference type="InterPro" id="IPR036259">
    <property type="entry name" value="MFS_trans_sf"/>
</dbReference>
<dbReference type="InParanoid" id="A5E4G7"/>
<dbReference type="OMA" id="SGPMSDW"/>
<evidence type="ECO:0000256" key="4">
    <source>
        <dbReference type="ARBA" id="ARBA00023136"/>
    </source>
</evidence>
<feature type="transmembrane region" description="Helical" evidence="5">
    <location>
        <begin position="412"/>
        <end position="434"/>
    </location>
</feature>
<dbReference type="InterPro" id="IPR020846">
    <property type="entry name" value="MFS_dom"/>
</dbReference>
<dbReference type="AlphaFoldDB" id="A5E4G7"/>
<proteinExistence type="predicted"/>
<feature type="transmembrane region" description="Helical" evidence="5">
    <location>
        <begin position="446"/>
        <end position="463"/>
    </location>
</feature>
<dbReference type="KEGG" id="lel:PVL30_004224"/>
<dbReference type="GO" id="GO:0005886">
    <property type="term" value="C:plasma membrane"/>
    <property type="evidence" value="ECO:0007669"/>
    <property type="project" value="TreeGrafter"/>
</dbReference>
<accession>A5E4G7</accession>
<dbReference type="PANTHER" id="PTHR23502">
    <property type="entry name" value="MAJOR FACILITATOR SUPERFAMILY"/>
    <property type="match status" value="1"/>
</dbReference>
<evidence type="ECO:0000256" key="5">
    <source>
        <dbReference type="SAM" id="Phobius"/>
    </source>
</evidence>